<dbReference type="FunFam" id="1.10.510.10:FF:000537">
    <property type="entry name" value="Putative receptor-like protein kinase"/>
    <property type="match status" value="1"/>
</dbReference>
<organism evidence="4 5">
    <name type="scientific">Gossypium raimondii</name>
    <name type="common">Peruvian cotton</name>
    <name type="synonym">Gossypium klotzschianum subsp. raimondii</name>
    <dbReference type="NCBI Taxonomy" id="29730"/>
    <lineage>
        <taxon>Eukaryota</taxon>
        <taxon>Viridiplantae</taxon>
        <taxon>Streptophyta</taxon>
        <taxon>Embryophyta</taxon>
        <taxon>Tracheophyta</taxon>
        <taxon>Spermatophyta</taxon>
        <taxon>Magnoliopsida</taxon>
        <taxon>eudicotyledons</taxon>
        <taxon>Gunneridae</taxon>
        <taxon>Pentapetalae</taxon>
        <taxon>rosids</taxon>
        <taxon>malvids</taxon>
        <taxon>Malvales</taxon>
        <taxon>Malvaceae</taxon>
        <taxon>Malvoideae</taxon>
        <taxon>Gossypium</taxon>
    </lineage>
</organism>
<feature type="non-terminal residue" evidence="4">
    <location>
        <position position="1"/>
    </location>
</feature>
<evidence type="ECO:0000313" key="4">
    <source>
        <dbReference type="EMBL" id="KJB16711.1"/>
    </source>
</evidence>
<sequence length="654" mass="73953">FLCCTIIPFHIIEMHPRVLRSFSLLLCVAIQVFVASQTANISLGSSTVASEDSPPWHSPSKEFAFRFRRINNQNLFLLAIWFDTIPDKTIICYDIGRFQLRLLTDGNLALNPVALPTKTAYSAYYVSGTNDAANESNSGFRLVLDELGYLNVIRRNGNIENLTTGSIPLPKDFFHRATLDVDGIFTRYAHPKFPTNGSNWVKFWTHLWSKPNDICTDFSNDLGGGICGIICHCLLGFSLSDPDDKFSGCKQDYVQICDPNASNPKELYEKKTLKLLVWRTSVIYEALIPSNKDDCRDACISDCNCVITITYSGSCWKKKLPLTSEWEDISTYGTVFIKIPKANRPLLKRIKQLQSILSGSSVFLNFLLKAASLIAFFCWYHKRPKHTAVSSILETNLQCFGFEYLEKATEGFREELGRGAFGLYTKGSTTLIAKEFVAEASAIAKTHHRYLVRLVGFCNEGRHRLLVYEFVSNGTLAIQIAFGIARGLAYLHEECGTQIIHYDIKPQNILLDDSFTARISDFRLAKILMIEQAKTLTAIRGTRGYVAPEWFKNMPITEKVYVYSFGVMLLDIMFCRKSLETERENEDEIILLVENDEEAKLDIRRIERLVMVGIWCIQKDLSLRRSMKIVTQMLGGVVQVSVPPCPSPFAFSSV</sequence>
<keyword evidence="1" id="KW-0732">Signal</keyword>
<accession>A0A0D2QIE8</accession>
<dbReference type="InterPro" id="IPR000719">
    <property type="entry name" value="Prot_kinase_dom"/>
</dbReference>
<feature type="domain" description="Protein kinase" evidence="3">
    <location>
        <begin position="410"/>
        <end position="650"/>
    </location>
</feature>
<dbReference type="Gramene" id="KJB16711">
    <property type="protein sequence ID" value="KJB16711"/>
    <property type="gene ID" value="B456_002G244100"/>
</dbReference>
<dbReference type="GO" id="GO:0004672">
    <property type="term" value="F:protein kinase activity"/>
    <property type="evidence" value="ECO:0007669"/>
    <property type="project" value="InterPro"/>
</dbReference>
<reference evidence="4 5" key="1">
    <citation type="journal article" date="2012" name="Nature">
        <title>Repeated polyploidization of Gossypium genomes and the evolution of spinnable cotton fibres.</title>
        <authorList>
            <person name="Paterson A.H."/>
            <person name="Wendel J.F."/>
            <person name="Gundlach H."/>
            <person name="Guo H."/>
            <person name="Jenkins J."/>
            <person name="Jin D."/>
            <person name="Llewellyn D."/>
            <person name="Showmaker K.C."/>
            <person name="Shu S."/>
            <person name="Udall J."/>
            <person name="Yoo M.J."/>
            <person name="Byers R."/>
            <person name="Chen W."/>
            <person name="Doron-Faigenboim A."/>
            <person name="Duke M.V."/>
            <person name="Gong L."/>
            <person name="Grimwood J."/>
            <person name="Grover C."/>
            <person name="Grupp K."/>
            <person name="Hu G."/>
            <person name="Lee T.H."/>
            <person name="Li J."/>
            <person name="Lin L."/>
            <person name="Liu T."/>
            <person name="Marler B.S."/>
            <person name="Page J.T."/>
            <person name="Roberts A.W."/>
            <person name="Romanel E."/>
            <person name="Sanders W.S."/>
            <person name="Szadkowski E."/>
            <person name="Tan X."/>
            <person name="Tang H."/>
            <person name="Xu C."/>
            <person name="Wang J."/>
            <person name="Wang Z."/>
            <person name="Zhang D."/>
            <person name="Zhang L."/>
            <person name="Ashrafi H."/>
            <person name="Bedon F."/>
            <person name="Bowers J.E."/>
            <person name="Brubaker C.L."/>
            <person name="Chee P.W."/>
            <person name="Das S."/>
            <person name="Gingle A.R."/>
            <person name="Haigler C.H."/>
            <person name="Harker D."/>
            <person name="Hoffmann L.V."/>
            <person name="Hovav R."/>
            <person name="Jones D.C."/>
            <person name="Lemke C."/>
            <person name="Mansoor S."/>
            <person name="ur Rahman M."/>
            <person name="Rainville L.N."/>
            <person name="Rambani A."/>
            <person name="Reddy U.K."/>
            <person name="Rong J.K."/>
            <person name="Saranga Y."/>
            <person name="Scheffler B.E."/>
            <person name="Scheffler J.A."/>
            <person name="Stelly D.M."/>
            <person name="Triplett B.A."/>
            <person name="Van Deynze A."/>
            <person name="Vaslin M.F."/>
            <person name="Waghmare V.N."/>
            <person name="Walford S.A."/>
            <person name="Wright R.J."/>
            <person name="Zaki E.A."/>
            <person name="Zhang T."/>
            <person name="Dennis E.S."/>
            <person name="Mayer K.F."/>
            <person name="Peterson D.G."/>
            <person name="Rokhsar D.S."/>
            <person name="Wang X."/>
            <person name="Schmutz J."/>
        </authorList>
    </citation>
    <scope>NUCLEOTIDE SEQUENCE [LARGE SCALE GENOMIC DNA]</scope>
</reference>
<name>A0A0D2QIE8_GOSRA</name>
<keyword evidence="2" id="KW-1015">Disulfide bond</keyword>
<dbReference type="PROSITE" id="PS00108">
    <property type="entry name" value="PROTEIN_KINASE_ST"/>
    <property type="match status" value="1"/>
</dbReference>
<dbReference type="Gene3D" id="2.90.10.10">
    <property type="entry name" value="Bulb-type lectin domain"/>
    <property type="match status" value="1"/>
</dbReference>
<dbReference type="PANTHER" id="PTHR47976">
    <property type="entry name" value="G-TYPE LECTIN S-RECEPTOR-LIKE SERINE/THREONINE-PROTEIN KINASE SD2-5"/>
    <property type="match status" value="1"/>
</dbReference>
<dbReference type="Gene3D" id="1.10.510.10">
    <property type="entry name" value="Transferase(Phosphotransferase) domain 1"/>
    <property type="match status" value="1"/>
</dbReference>
<dbReference type="InterPro" id="IPR051343">
    <property type="entry name" value="G-type_lectin_kinases/EP1-like"/>
</dbReference>
<dbReference type="PANTHER" id="PTHR47976:SF116">
    <property type="entry name" value="RECEPTOR-LIKE SERINE_THREONINE-PROTEIN KINASE"/>
    <property type="match status" value="1"/>
</dbReference>
<dbReference type="GO" id="GO:0005524">
    <property type="term" value="F:ATP binding"/>
    <property type="evidence" value="ECO:0007669"/>
    <property type="project" value="InterPro"/>
</dbReference>
<dbReference type="Gene3D" id="3.30.200.20">
    <property type="entry name" value="Phosphorylase Kinase, domain 1"/>
    <property type="match status" value="1"/>
</dbReference>
<dbReference type="Pfam" id="PF00069">
    <property type="entry name" value="Pkinase"/>
    <property type="match status" value="1"/>
</dbReference>
<evidence type="ECO:0000313" key="5">
    <source>
        <dbReference type="Proteomes" id="UP000032304"/>
    </source>
</evidence>
<keyword evidence="5" id="KW-1185">Reference proteome</keyword>
<protein>
    <recommendedName>
        <fullName evidence="3">Protein kinase domain-containing protein</fullName>
    </recommendedName>
</protein>
<evidence type="ECO:0000256" key="1">
    <source>
        <dbReference type="ARBA" id="ARBA00022729"/>
    </source>
</evidence>
<dbReference type="OMA" id="ANYEIMD"/>
<evidence type="ECO:0000256" key="2">
    <source>
        <dbReference type="ARBA" id="ARBA00023157"/>
    </source>
</evidence>
<gene>
    <name evidence="4" type="ORF">B456_002G244100</name>
</gene>
<dbReference type="EMBL" id="CM001741">
    <property type="protein sequence ID" value="KJB16711.1"/>
    <property type="molecule type" value="Genomic_DNA"/>
</dbReference>
<dbReference type="InterPro" id="IPR011009">
    <property type="entry name" value="Kinase-like_dom_sf"/>
</dbReference>
<dbReference type="Proteomes" id="UP000032304">
    <property type="component" value="Chromosome 2"/>
</dbReference>
<dbReference type="AlphaFoldDB" id="A0A0D2QIE8"/>
<dbReference type="SMART" id="SM00220">
    <property type="entry name" value="S_TKc"/>
    <property type="match status" value="1"/>
</dbReference>
<dbReference type="InterPro" id="IPR036426">
    <property type="entry name" value="Bulb-type_lectin_dom_sf"/>
</dbReference>
<dbReference type="InterPro" id="IPR008271">
    <property type="entry name" value="Ser/Thr_kinase_AS"/>
</dbReference>
<dbReference type="eggNOG" id="ENOG502QQEW">
    <property type="taxonomic scope" value="Eukaryota"/>
</dbReference>
<dbReference type="SUPFAM" id="SSF56112">
    <property type="entry name" value="Protein kinase-like (PK-like)"/>
    <property type="match status" value="1"/>
</dbReference>
<proteinExistence type="predicted"/>
<evidence type="ECO:0000259" key="3">
    <source>
        <dbReference type="PROSITE" id="PS50011"/>
    </source>
</evidence>
<dbReference type="PROSITE" id="PS50011">
    <property type="entry name" value="PROTEIN_KINASE_DOM"/>
    <property type="match status" value="1"/>
</dbReference>